<feature type="coiled-coil region" evidence="1">
    <location>
        <begin position="290"/>
        <end position="317"/>
    </location>
</feature>
<evidence type="ECO:0000256" key="1">
    <source>
        <dbReference type="SAM" id="Coils"/>
    </source>
</evidence>
<keyword evidence="1" id="KW-0175">Coiled coil</keyword>
<evidence type="ECO:0000313" key="3">
    <source>
        <dbReference type="EMBL" id="JAP88973.1"/>
    </source>
</evidence>
<evidence type="ECO:0000256" key="2">
    <source>
        <dbReference type="SAM" id="Phobius"/>
    </source>
</evidence>
<organism evidence="3">
    <name type="scientific">Trepomonas sp. PC1</name>
    <dbReference type="NCBI Taxonomy" id="1076344"/>
    <lineage>
        <taxon>Eukaryota</taxon>
        <taxon>Metamonada</taxon>
        <taxon>Diplomonadida</taxon>
        <taxon>Hexamitidae</taxon>
        <taxon>Hexamitinae</taxon>
        <taxon>Trepomonas</taxon>
    </lineage>
</organism>
<keyword evidence="2" id="KW-0812">Transmembrane</keyword>
<protein>
    <submittedName>
        <fullName evidence="3">Uncharacterized protein</fullName>
    </submittedName>
</protein>
<proteinExistence type="predicted"/>
<feature type="transmembrane region" description="Helical" evidence="2">
    <location>
        <begin position="36"/>
        <end position="53"/>
    </location>
</feature>
<feature type="transmembrane region" description="Helical" evidence="2">
    <location>
        <begin position="323"/>
        <end position="344"/>
    </location>
</feature>
<feature type="non-terminal residue" evidence="3">
    <location>
        <position position="346"/>
    </location>
</feature>
<reference evidence="3" key="1">
    <citation type="submission" date="2015-07" db="EMBL/GenBank/DDBJ databases">
        <title>Adaptation to a free-living lifestyle via gene acquisitions in the diplomonad Trepomonas sp. PC1.</title>
        <authorList>
            <person name="Xu F."/>
            <person name="Jerlstrom-Hultqvist J."/>
            <person name="Kolisko M."/>
            <person name="Simpson A.G.B."/>
            <person name="Roger A.J."/>
            <person name="Svard S.G."/>
            <person name="Andersson J.O."/>
        </authorList>
    </citation>
    <scope>NUCLEOTIDE SEQUENCE</scope>
    <source>
        <strain evidence="3">PC1</strain>
    </source>
</reference>
<dbReference type="EMBL" id="GDID01007633">
    <property type="protein sequence ID" value="JAP88973.1"/>
    <property type="molecule type" value="Transcribed_RNA"/>
</dbReference>
<sequence>FYAPIQLVPDNATEIIVKLQFQNNLLDLRRFKNLKLLHLYVNISIIIFPAYRLSKIIVRQVNRCVCMRVPNVPIQGVVQIMEVHQPKMDIAELFCMLNRNIGTLIINQKYVVDVLDFMRIPTSDSFCGNVVSFDRAMILEGPERAQKIISQNLHSNLFTDPFPNVSEVPQPIQSIEQAPKDEKKLMFNFNTPYQNVVRQKPQKESVIDSKSKVERSQKFKMTQSEIQLRDLQKQNQEFVKEVQRRSPNQNYQEYLIQRGEVEAQEEIKNQVDSMMRVGLQWSETSTSKVIQQKIQEIEKLGQENEALKHKEQKLEMKLQKNRSLFKGMLIMNICVFCVLALMLFRG</sequence>
<keyword evidence="2" id="KW-1133">Transmembrane helix</keyword>
<dbReference type="AlphaFoldDB" id="A0A146JWI8"/>
<accession>A0A146JWI8</accession>
<name>A0A146JWI8_9EUKA</name>
<feature type="non-terminal residue" evidence="3">
    <location>
        <position position="1"/>
    </location>
</feature>
<gene>
    <name evidence="3" type="ORF">TPC1_31532</name>
</gene>
<keyword evidence="2" id="KW-0472">Membrane</keyword>